<dbReference type="Gene3D" id="3.40.190.10">
    <property type="entry name" value="Periplasmic binding protein-like II"/>
    <property type="match status" value="2"/>
</dbReference>
<keyword evidence="4" id="KW-1185">Reference proteome</keyword>
<sequence length="259" mass="28346">MNRPHLCSAIFSVLLLFSTMASSNETSIRLAAEDSWPPFADAAGEGLSHRLIAKAFALENIAFDTLVVPYNRGLILTEQGKVNAVFNVAMQHNTRERFLFGQEPLFVATASFYQLRRKAPLAADKWSLPKGTRVGIVRGYEYGDEFEKLPNMVLKIVDNQYQLINLLLTDKVDAVVMYDRVAAQFLGTMGVQGEVRAVIANHSSELFLAFDRKNPSSPALAGALDKGLRQLKASGEYHSLIAGIATASRGLRKTAGGVN</sequence>
<dbReference type="EMBL" id="CP069213">
    <property type="protein sequence ID" value="QRH02754.1"/>
    <property type="molecule type" value="Genomic_DNA"/>
</dbReference>
<evidence type="ECO:0000313" key="3">
    <source>
        <dbReference type="EMBL" id="QRH02754.1"/>
    </source>
</evidence>
<dbReference type="PANTHER" id="PTHR35936">
    <property type="entry name" value="MEMBRANE-BOUND LYTIC MUREIN TRANSGLYCOSYLASE F"/>
    <property type="match status" value="1"/>
</dbReference>
<gene>
    <name evidence="3" type="ORF">JQC75_04850</name>
</gene>
<evidence type="ECO:0000313" key="4">
    <source>
        <dbReference type="Proteomes" id="UP000596252"/>
    </source>
</evidence>
<name>A0ABX7G658_9GAMM</name>
<dbReference type="RefSeq" id="WP_203326342.1">
    <property type="nucleotide sequence ID" value="NZ_CP069213.1"/>
</dbReference>
<dbReference type="PANTHER" id="PTHR35936:SF25">
    <property type="entry name" value="ABC TRANSPORTER SUBSTRATE-BINDING PROTEIN"/>
    <property type="match status" value="1"/>
</dbReference>
<proteinExistence type="inferred from homology"/>
<dbReference type="SUPFAM" id="SSF53850">
    <property type="entry name" value="Periplasmic binding protein-like II"/>
    <property type="match status" value="1"/>
</dbReference>
<feature type="chain" id="PRO_5047545733" evidence="2">
    <location>
        <begin position="24"/>
        <end position="259"/>
    </location>
</feature>
<protein>
    <submittedName>
        <fullName evidence="3">Transporter substrate-binding domain-containing protein</fullName>
    </submittedName>
</protein>
<evidence type="ECO:0000256" key="1">
    <source>
        <dbReference type="ARBA" id="ARBA00010333"/>
    </source>
</evidence>
<comment type="similarity">
    <text evidence="1">Belongs to the bacterial solute-binding protein 3 family.</text>
</comment>
<organism evidence="3 4">
    <name type="scientific">Shewanella litorisediminis</name>
    <dbReference type="NCBI Taxonomy" id="1173586"/>
    <lineage>
        <taxon>Bacteria</taxon>
        <taxon>Pseudomonadati</taxon>
        <taxon>Pseudomonadota</taxon>
        <taxon>Gammaproteobacteria</taxon>
        <taxon>Alteromonadales</taxon>
        <taxon>Shewanellaceae</taxon>
        <taxon>Shewanella</taxon>
    </lineage>
</organism>
<keyword evidence="2" id="KW-0732">Signal</keyword>
<accession>A0ABX7G658</accession>
<evidence type="ECO:0000256" key="2">
    <source>
        <dbReference type="SAM" id="SignalP"/>
    </source>
</evidence>
<reference evidence="3 4" key="1">
    <citation type="journal article" date="2012" name="Antonie Van Leeuwenhoek">
        <title>Shewanella litorisediminis sp. nov., a gammaproteobacterium isolated from a tidal flat sediment.</title>
        <authorList>
            <person name="Lee M.H."/>
            <person name="Yoon J.H."/>
        </authorList>
    </citation>
    <scope>NUCLEOTIDE SEQUENCE [LARGE SCALE GENOMIC DNA]</scope>
    <source>
        <strain evidence="3 4">SMK1-12</strain>
    </source>
</reference>
<feature type="signal peptide" evidence="2">
    <location>
        <begin position="1"/>
        <end position="23"/>
    </location>
</feature>
<dbReference type="Proteomes" id="UP000596252">
    <property type="component" value="Chromosome"/>
</dbReference>